<dbReference type="Pfam" id="PF06413">
    <property type="entry name" value="Neugrin"/>
    <property type="match status" value="1"/>
</dbReference>
<dbReference type="PANTHER" id="PTHR13475:SF3">
    <property type="entry name" value="NEUGRIN"/>
    <property type="match status" value="1"/>
</dbReference>
<keyword evidence="6" id="KW-1185">Reference proteome</keyword>
<evidence type="ECO:0000256" key="1">
    <source>
        <dbReference type="ARBA" id="ARBA00003548"/>
    </source>
</evidence>
<evidence type="ECO:0000256" key="2">
    <source>
        <dbReference type="ARBA" id="ARBA00010895"/>
    </source>
</evidence>
<proteinExistence type="inferred from homology"/>
<dbReference type="EMBL" id="KV427641">
    <property type="protein sequence ID" value="KZT03817.1"/>
    <property type="molecule type" value="Genomic_DNA"/>
</dbReference>
<evidence type="ECO:0000313" key="6">
    <source>
        <dbReference type="Proteomes" id="UP000076871"/>
    </source>
</evidence>
<dbReference type="STRING" id="1314785.A0A165CZH5"/>
<dbReference type="RefSeq" id="XP_040761557.1">
    <property type="nucleotide sequence ID" value="XM_040909521.1"/>
</dbReference>
<dbReference type="OrthoDB" id="5578174at2759"/>
<name>A0A165CZH5_9APHY</name>
<dbReference type="InterPro" id="IPR010487">
    <property type="entry name" value="NGRN/Rrg9"/>
</dbReference>
<dbReference type="GeneID" id="63826550"/>
<organism evidence="5 6">
    <name type="scientific">Laetiporus sulphureus 93-53</name>
    <dbReference type="NCBI Taxonomy" id="1314785"/>
    <lineage>
        <taxon>Eukaryota</taxon>
        <taxon>Fungi</taxon>
        <taxon>Dikarya</taxon>
        <taxon>Basidiomycota</taxon>
        <taxon>Agaricomycotina</taxon>
        <taxon>Agaricomycetes</taxon>
        <taxon>Polyporales</taxon>
        <taxon>Laetiporus</taxon>
    </lineage>
</organism>
<reference evidence="5 6" key="1">
    <citation type="journal article" date="2016" name="Mol. Biol. Evol.">
        <title>Comparative Genomics of Early-Diverging Mushroom-Forming Fungi Provides Insights into the Origins of Lignocellulose Decay Capabilities.</title>
        <authorList>
            <person name="Nagy L.G."/>
            <person name="Riley R."/>
            <person name="Tritt A."/>
            <person name="Adam C."/>
            <person name="Daum C."/>
            <person name="Floudas D."/>
            <person name="Sun H."/>
            <person name="Yadav J.S."/>
            <person name="Pangilinan J."/>
            <person name="Larsson K.H."/>
            <person name="Matsuura K."/>
            <person name="Barry K."/>
            <person name="Labutti K."/>
            <person name="Kuo R."/>
            <person name="Ohm R.A."/>
            <person name="Bhattacharya S.S."/>
            <person name="Shirouzu T."/>
            <person name="Yoshinaga Y."/>
            <person name="Martin F.M."/>
            <person name="Grigoriev I.V."/>
            <person name="Hibbett D.S."/>
        </authorList>
    </citation>
    <scope>NUCLEOTIDE SEQUENCE [LARGE SCALE GENOMIC DNA]</scope>
    <source>
        <strain evidence="5 6">93-53</strain>
    </source>
</reference>
<comment type="function">
    <text evidence="1">Required for respiratory activity and maintenance and expression of the mitochondrial genome.</text>
</comment>
<dbReference type="GO" id="GO:0005634">
    <property type="term" value="C:nucleus"/>
    <property type="evidence" value="ECO:0007669"/>
    <property type="project" value="TreeGrafter"/>
</dbReference>
<accession>A0A165CZH5</accession>
<sequence>MLSPVRSIKASTSASRSFANFYPTVQGFTPKKWGLGGHPAPKSLIVDESDEPKNQPSTSETAASKPLKPSKPPPRVTRLDSGHDAQLLREFTRHRKAIKAKLPEGWQPPRKLSREAMEALRYSHRVDPNVATTSALADNFRISPEAVRRILRSKWEPSAEKRAKVLQQQHARKEAWYRQMREEERKKQEEWEEVHRKKQEATYTRKNDRLTLT</sequence>
<dbReference type="PANTHER" id="PTHR13475">
    <property type="entry name" value="NEUGRIN"/>
    <property type="match status" value="1"/>
</dbReference>
<dbReference type="Proteomes" id="UP000076871">
    <property type="component" value="Unassembled WGS sequence"/>
</dbReference>
<gene>
    <name evidence="5" type="ORF">LAESUDRAFT_728837</name>
</gene>
<evidence type="ECO:0000256" key="4">
    <source>
        <dbReference type="SAM" id="MobiDB-lite"/>
    </source>
</evidence>
<feature type="compositionally biased region" description="Polar residues" evidence="4">
    <location>
        <begin position="9"/>
        <end position="18"/>
    </location>
</feature>
<dbReference type="InParanoid" id="A0A165CZH5"/>
<dbReference type="AlphaFoldDB" id="A0A165CZH5"/>
<evidence type="ECO:0000313" key="5">
    <source>
        <dbReference type="EMBL" id="KZT03817.1"/>
    </source>
</evidence>
<comment type="similarity">
    <text evidence="2">Belongs to the RRG9 family.</text>
</comment>
<evidence type="ECO:0000256" key="3">
    <source>
        <dbReference type="ARBA" id="ARBA00013566"/>
    </source>
</evidence>
<feature type="region of interest" description="Disordered" evidence="4">
    <location>
        <begin position="185"/>
        <end position="213"/>
    </location>
</feature>
<protein>
    <recommendedName>
        <fullName evidence="3">Required for respiratory growth protein 9, mitochondrial</fullName>
    </recommendedName>
</protein>
<feature type="region of interest" description="Disordered" evidence="4">
    <location>
        <begin position="1"/>
        <end position="85"/>
    </location>
</feature>